<dbReference type="Proteomes" id="UP000558475">
    <property type="component" value="Unassembled WGS sequence"/>
</dbReference>
<evidence type="ECO:0000313" key="1">
    <source>
        <dbReference type="EMBL" id="NKW11192.1"/>
    </source>
</evidence>
<dbReference type="EMBL" id="JAAXZB010000005">
    <property type="protein sequence ID" value="NKW11192.1"/>
    <property type="molecule type" value="Genomic_DNA"/>
</dbReference>
<name>A0A7X6JBR9_9HYPH</name>
<sequence length="341" mass="38667">MADDFRQRMELKLELMRLYEESGFSREGTALALNVTLGQLRGWLSGREQVEAYLQSGQVPTSNTNAPSDHIVEKLKNEIRNVRLDLAHRVLQNARNKEAIAPSLVKNSSMVGNMFQMPMNQMSLIRLGNASEEIRESSGKHYVPVIGRSGTLGFVSSTSGEHLLETAWLQYQAWLRQSPYSAESFDRIDFIEKFLKAKQQYRDLFTAFNLTHPEVSRIMSLGVEPDEDNYVQTKGRSMAASFATYAYPRFPPKDMVYVLQRALQSWAADTLHSFDVQATGGEPNQLYIPKPEVPVEELMHASTYMLALNSEMIKKLKAITSKHKIDPARYTELPEVLATKL</sequence>
<gene>
    <name evidence="1" type="ORF">HGG76_26660</name>
</gene>
<accession>A0A7X6JBR9</accession>
<evidence type="ECO:0000313" key="2">
    <source>
        <dbReference type="Proteomes" id="UP000558475"/>
    </source>
</evidence>
<proteinExistence type="predicted"/>
<dbReference type="AlphaFoldDB" id="A0A7X6JBR9"/>
<protein>
    <submittedName>
        <fullName evidence="1">Uncharacterized protein</fullName>
    </submittedName>
</protein>
<organism evidence="1 2">
    <name type="scientific">Brucella tritici</name>
    <dbReference type="NCBI Taxonomy" id="94626"/>
    <lineage>
        <taxon>Bacteria</taxon>
        <taxon>Pseudomonadati</taxon>
        <taxon>Pseudomonadota</taxon>
        <taxon>Alphaproteobacteria</taxon>
        <taxon>Hyphomicrobiales</taxon>
        <taxon>Brucellaceae</taxon>
        <taxon>Brucella/Ochrobactrum group</taxon>
        <taxon>Brucella</taxon>
    </lineage>
</organism>
<reference evidence="1 2" key="1">
    <citation type="submission" date="2020-04" db="EMBL/GenBank/DDBJ databases">
        <title>Whole genome sequencing of clinical and environmental type strains of Ochrobactrum.</title>
        <authorList>
            <person name="Dharne M."/>
        </authorList>
    </citation>
    <scope>NUCLEOTIDE SEQUENCE [LARGE SCALE GENOMIC DNA]</scope>
    <source>
        <strain evidence="1 2">DSM 13340</strain>
    </source>
</reference>
<comment type="caution">
    <text evidence="1">The sequence shown here is derived from an EMBL/GenBank/DDBJ whole genome shotgun (WGS) entry which is preliminary data.</text>
</comment>